<proteinExistence type="predicted"/>
<protein>
    <submittedName>
        <fullName evidence="1">Transposase</fullName>
    </submittedName>
</protein>
<sequence>MMKDLVQRCAEGNAPRGEHLRISRVKKSKNIGLRAHLFVTAVLPVLRYTSGTWTLRKQEEHAVSVTQRPLERTMLGIFLYTQLQKGIWSSEFRHQMKIGDTVDYAKKSKIRWAGHIMQ</sequence>
<name>A0A0N4VRX6_HAEPC</name>
<reference evidence="1" key="1">
    <citation type="submission" date="2017-02" db="UniProtKB">
        <authorList>
            <consortium name="WormBaseParasite"/>
        </authorList>
    </citation>
    <scope>IDENTIFICATION</scope>
</reference>
<dbReference type="AlphaFoldDB" id="A0A0N4VRX6"/>
<evidence type="ECO:0000313" key="1">
    <source>
        <dbReference type="WBParaSite" id="HPLM_0000002801-mRNA-1"/>
    </source>
</evidence>
<accession>A0A0N4VRX6</accession>
<dbReference type="WBParaSite" id="HPLM_0000002801-mRNA-1">
    <property type="protein sequence ID" value="HPLM_0000002801-mRNA-1"/>
    <property type="gene ID" value="HPLM_0000002801"/>
</dbReference>
<organism evidence="1">
    <name type="scientific">Haemonchus placei</name>
    <name type="common">Barber's pole worm</name>
    <dbReference type="NCBI Taxonomy" id="6290"/>
    <lineage>
        <taxon>Eukaryota</taxon>
        <taxon>Metazoa</taxon>
        <taxon>Ecdysozoa</taxon>
        <taxon>Nematoda</taxon>
        <taxon>Chromadorea</taxon>
        <taxon>Rhabditida</taxon>
        <taxon>Rhabditina</taxon>
        <taxon>Rhabditomorpha</taxon>
        <taxon>Strongyloidea</taxon>
        <taxon>Trichostrongylidae</taxon>
        <taxon>Haemonchus</taxon>
    </lineage>
</organism>